<protein>
    <submittedName>
        <fullName evidence="8">Fusaric acid resistance protein-like-domain-containing protein</fullName>
    </submittedName>
</protein>
<feature type="transmembrane region" description="Helical" evidence="6">
    <location>
        <begin position="427"/>
        <end position="449"/>
    </location>
</feature>
<dbReference type="AlphaFoldDB" id="A0A4P9XJ26"/>
<feature type="domain" description="Integral membrane bound transporter" evidence="7">
    <location>
        <begin position="319"/>
        <end position="443"/>
    </location>
</feature>
<dbReference type="PANTHER" id="PTHR47804:SF1">
    <property type="entry name" value="DUF2421 DOMAIN-CONTAINING PROTEIN"/>
    <property type="match status" value="1"/>
</dbReference>
<evidence type="ECO:0000313" key="9">
    <source>
        <dbReference type="Proteomes" id="UP000271241"/>
    </source>
</evidence>
<evidence type="ECO:0000256" key="3">
    <source>
        <dbReference type="ARBA" id="ARBA00022989"/>
    </source>
</evidence>
<dbReference type="Pfam" id="PF13515">
    <property type="entry name" value="FUSC_2"/>
    <property type="match status" value="1"/>
</dbReference>
<feature type="transmembrane region" description="Helical" evidence="6">
    <location>
        <begin position="372"/>
        <end position="390"/>
    </location>
</feature>
<evidence type="ECO:0000256" key="4">
    <source>
        <dbReference type="ARBA" id="ARBA00023136"/>
    </source>
</evidence>
<dbReference type="PANTHER" id="PTHR47804">
    <property type="entry name" value="60S RIBOSOMAL PROTEIN L19"/>
    <property type="match status" value="1"/>
</dbReference>
<dbReference type="InterPro" id="IPR052430">
    <property type="entry name" value="IVT-Associated"/>
</dbReference>
<comment type="subcellular location">
    <subcellularLocation>
        <location evidence="1">Membrane</location>
        <topology evidence="1">Multi-pass membrane protein</topology>
    </subcellularLocation>
</comment>
<feature type="transmembrane region" description="Helical" evidence="6">
    <location>
        <begin position="324"/>
        <end position="340"/>
    </location>
</feature>
<dbReference type="InterPro" id="IPR049453">
    <property type="entry name" value="Memb_transporter_dom"/>
</dbReference>
<keyword evidence="4 6" id="KW-0472">Membrane</keyword>
<feature type="transmembrane region" description="Helical" evidence="6">
    <location>
        <begin position="397"/>
        <end position="415"/>
    </location>
</feature>
<gene>
    <name evidence="8" type="ORF">THASP1DRAFT_20086</name>
</gene>
<evidence type="ECO:0000256" key="6">
    <source>
        <dbReference type="SAM" id="Phobius"/>
    </source>
</evidence>
<accession>A0A4P9XJ26</accession>
<dbReference type="EMBL" id="KZ993221">
    <property type="protein sequence ID" value="RKP05200.1"/>
    <property type="molecule type" value="Genomic_DNA"/>
</dbReference>
<feature type="region of interest" description="Disordered" evidence="5">
    <location>
        <begin position="489"/>
        <end position="511"/>
    </location>
</feature>
<dbReference type="STRING" id="78915.A0A4P9XJ26"/>
<dbReference type="OrthoDB" id="68611at2759"/>
<evidence type="ECO:0000313" key="8">
    <source>
        <dbReference type="EMBL" id="RKP05200.1"/>
    </source>
</evidence>
<evidence type="ECO:0000256" key="5">
    <source>
        <dbReference type="SAM" id="MobiDB-lite"/>
    </source>
</evidence>
<proteinExistence type="predicted"/>
<reference evidence="9" key="1">
    <citation type="journal article" date="2018" name="Nat. Microbiol.">
        <title>Leveraging single-cell genomics to expand the fungal tree of life.</title>
        <authorList>
            <person name="Ahrendt S.R."/>
            <person name="Quandt C.A."/>
            <person name="Ciobanu D."/>
            <person name="Clum A."/>
            <person name="Salamov A."/>
            <person name="Andreopoulos B."/>
            <person name="Cheng J.F."/>
            <person name="Woyke T."/>
            <person name="Pelin A."/>
            <person name="Henrissat B."/>
            <person name="Reynolds N.K."/>
            <person name="Benny G.L."/>
            <person name="Smith M.E."/>
            <person name="James T.Y."/>
            <person name="Grigoriev I.V."/>
        </authorList>
    </citation>
    <scope>NUCLEOTIDE SEQUENCE [LARGE SCALE GENOMIC DNA]</scope>
    <source>
        <strain evidence="9">RSA 1356</strain>
    </source>
</reference>
<keyword evidence="2 6" id="KW-0812">Transmembrane</keyword>
<sequence>MRILVKTFLIDSDAPVDALQDALRSHRQSFTSLKRSLEEADRELTDPMWTHLPEYAALIAELNSLTQHVGGLSSSIGVQKEVIARQRMQQVIAALQSHQTDTDTSSTANDGMLREFLSGVGPVMRALTYTCKRTLVRLERAISTGSRMDASRLHDNLELALDNFNKERSIALRRLYLAFGHRRQWDRIRAIEDLFPVYFFLFSLKRFARQLQRVVSATDRLQQAENRGFWASVRQRLANWRSCKLSVTVQPVWEQFDPKSVRDSLHNLRPNTAFRRFTHVLVRIGTVVRKFQMRYAIKSAIFAMILIAPAFMSNWRDEYQNYRGEWAVISMAVVMTPTVGGSNVVAIYRVIGTLLGSLVAYLAYTMFPGSRIMLPCAAFLFALPCFHLVLNTGYPRVGQFSCMTFTTVLMSQYAVYEDDELQIRDVALTRAFMVTVGVLAGLFATNYVWPYEARVELRQGLSDFFVNLNLLYHKMTALYSKPWSEEQMQQGTTETDPLLPGRQSEALSETGRIERSTKEFLALEMLLQLQLLKLQDLLALTRNEPRLKGPFPREMYACILGHGQSLIDRMLTMRTAVMDATWVRHIRRNFVLPAQEERRQMCGTIELYMYTVAAALLLKLPVPSYLPPITETWRALIRRVRALPEIRATMTKWDEEDEQFIVYFAYVIAMGGIIDDLKKVGECLRELYGVVGGRGQFEACFEA</sequence>
<name>A0A4P9XJ26_9FUNG</name>
<evidence type="ECO:0000259" key="7">
    <source>
        <dbReference type="Pfam" id="PF13515"/>
    </source>
</evidence>
<feature type="transmembrane region" description="Helical" evidence="6">
    <location>
        <begin position="295"/>
        <end position="312"/>
    </location>
</feature>
<dbReference type="GO" id="GO:0016020">
    <property type="term" value="C:membrane"/>
    <property type="evidence" value="ECO:0007669"/>
    <property type="project" value="UniProtKB-SubCell"/>
</dbReference>
<keyword evidence="3 6" id="KW-1133">Transmembrane helix</keyword>
<dbReference type="Proteomes" id="UP000271241">
    <property type="component" value="Unassembled WGS sequence"/>
</dbReference>
<keyword evidence="9" id="KW-1185">Reference proteome</keyword>
<organism evidence="8 9">
    <name type="scientific">Thamnocephalis sphaerospora</name>
    <dbReference type="NCBI Taxonomy" id="78915"/>
    <lineage>
        <taxon>Eukaryota</taxon>
        <taxon>Fungi</taxon>
        <taxon>Fungi incertae sedis</taxon>
        <taxon>Zoopagomycota</taxon>
        <taxon>Zoopagomycotina</taxon>
        <taxon>Zoopagomycetes</taxon>
        <taxon>Zoopagales</taxon>
        <taxon>Sigmoideomycetaceae</taxon>
        <taxon>Thamnocephalis</taxon>
    </lineage>
</organism>
<evidence type="ECO:0000256" key="1">
    <source>
        <dbReference type="ARBA" id="ARBA00004141"/>
    </source>
</evidence>
<evidence type="ECO:0000256" key="2">
    <source>
        <dbReference type="ARBA" id="ARBA00022692"/>
    </source>
</evidence>